<keyword evidence="10 16" id="KW-1133">Transmembrane helix</keyword>
<comment type="function">
    <text evidence="16">Peptidoglycan polymerase that is essential for cell division.</text>
</comment>
<feature type="transmembrane region" description="Helical" evidence="16">
    <location>
        <begin position="21"/>
        <end position="44"/>
    </location>
</feature>
<keyword evidence="8 16" id="KW-0133">Cell shape</keyword>
<feature type="transmembrane region" description="Helical" evidence="16">
    <location>
        <begin position="322"/>
        <end position="343"/>
    </location>
</feature>
<dbReference type="AlphaFoldDB" id="A0A080Q992"/>
<dbReference type="PANTHER" id="PTHR30474">
    <property type="entry name" value="CELL CYCLE PROTEIN"/>
    <property type="match status" value="1"/>
</dbReference>
<dbReference type="OMA" id="MEPDFGA"/>
<evidence type="ECO:0000256" key="14">
    <source>
        <dbReference type="ARBA" id="ARBA00038053"/>
    </source>
</evidence>
<dbReference type="KEGG" id="fpz:LA55_547"/>
<keyword evidence="5 16" id="KW-0328">Glycosyltransferase</keyword>
<keyword evidence="6 16" id="KW-0808">Transferase</keyword>
<evidence type="ECO:0000256" key="4">
    <source>
        <dbReference type="ARBA" id="ARBA00022618"/>
    </source>
</evidence>
<evidence type="ECO:0000313" key="18">
    <source>
        <dbReference type="EMBL" id="KFJ43665.1"/>
    </source>
</evidence>
<protein>
    <recommendedName>
        <fullName evidence="16">Probable peptidoglycan glycosyltransferase FtsW</fullName>
        <shortName evidence="16">PGT</shortName>
        <ecNumber evidence="16">2.4.99.28</ecNumber>
    </recommendedName>
    <alternativeName>
        <fullName evidence="16">Cell division protein FtsW</fullName>
    </alternativeName>
    <alternativeName>
        <fullName evidence="16">Cell wall polymerase</fullName>
    </alternativeName>
    <alternativeName>
        <fullName evidence="16">Peptidoglycan polymerase</fullName>
        <shortName evidence="16">PG polymerase</shortName>
    </alternativeName>
</protein>
<dbReference type="GO" id="GO:0009252">
    <property type="term" value="P:peptidoglycan biosynthetic process"/>
    <property type="evidence" value="ECO:0007669"/>
    <property type="project" value="UniProtKB-UniRule"/>
</dbReference>
<dbReference type="InterPro" id="IPR013437">
    <property type="entry name" value="FtsW"/>
</dbReference>
<dbReference type="Proteomes" id="UP000031830">
    <property type="component" value="Chromosome"/>
</dbReference>
<gene>
    <name evidence="16 17" type="primary">ftsW</name>
    <name evidence="18" type="ORF">DR78_1414</name>
    <name evidence="17" type="ORF">LA55_547</name>
</gene>
<dbReference type="UniPathway" id="UPA00219"/>
<dbReference type="PROSITE" id="PS00428">
    <property type="entry name" value="FTSW_RODA_SPOVE"/>
    <property type="match status" value="1"/>
</dbReference>
<keyword evidence="7 16" id="KW-0812">Transmembrane</keyword>
<keyword evidence="11 16" id="KW-0472">Membrane</keyword>
<comment type="similarity">
    <text evidence="14 16">Belongs to the SEDS family. FtsW subfamily.</text>
</comment>
<evidence type="ECO:0000256" key="2">
    <source>
        <dbReference type="ARBA" id="ARBA00004752"/>
    </source>
</evidence>
<evidence type="ECO:0000256" key="6">
    <source>
        <dbReference type="ARBA" id="ARBA00022679"/>
    </source>
</evidence>
<feature type="transmembrane region" description="Helical" evidence="16">
    <location>
        <begin position="64"/>
        <end position="82"/>
    </location>
</feature>
<evidence type="ECO:0000256" key="15">
    <source>
        <dbReference type="ARBA" id="ARBA00049902"/>
    </source>
</evidence>
<feature type="transmembrane region" description="Helical" evidence="16">
    <location>
        <begin position="124"/>
        <end position="148"/>
    </location>
</feature>
<evidence type="ECO:0000256" key="5">
    <source>
        <dbReference type="ARBA" id="ARBA00022676"/>
    </source>
</evidence>
<dbReference type="OrthoDB" id="9768187at2"/>
<dbReference type="GO" id="GO:0008955">
    <property type="term" value="F:peptidoglycan glycosyltransferase activity"/>
    <property type="evidence" value="ECO:0007669"/>
    <property type="project" value="UniProtKB-UniRule"/>
</dbReference>
<dbReference type="GO" id="GO:0071555">
    <property type="term" value="P:cell wall organization"/>
    <property type="evidence" value="ECO:0007669"/>
    <property type="project" value="UniProtKB-KW"/>
</dbReference>
<name>A0A080Q992_9GAMM</name>
<dbReference type="KEGG" id="fpi:BF30_469"/>
<evidence type="ECO:0000256" key="12">
    <source>
        <dbReference type="ARBA" id="ARBA00023306"/>
    </source>
</evidence>
<accession>A0A080Q992</accession>
<evidence type="ECO:0000256" key="9">
    <source>
        <dbReference type="ARBA" id="ARBA00022984"/>
    </source>
</evidence>
<dbReference type="Pfam" id="PF01098">
    <property type="entry name" value="FTSW_RODA_SPOVE"/>
    <property type="match status" value="1"/>
</dbReference>
<organism evidence="17 20">
    <name type="scientific">Francisella philomiragia</name>
    <dbReference type="NCBI Taxonomy" id="28110"/>
    <lineage>
        <taxon>Bacteria</taxon>
        <taxon>Pseudomonadati</taxon>
        <taxon>Pseudomonadota</taxon>
        <taxon>Gammaproteobacteria</taxon>
        <taxon>Thiotrichales</taxon>
        <taxon>Francisellaceae</taxon>
        <taxon>Francisella</taxon>
    </lineage>
</organism>
<dbReference type="GO" id="GO:0032153">
    <property type="term" value="C:cell division site"/>
    <property type="evidence" value="ECO:0007669"/>
    <property type="project" value="UniProtKB-UniRule"/>
</dbReference>
<keyword evidence="4 16" id="KW-0132">Cell division</keyword>
<dbReference type="InterPro" id="IPR001182">
    <property type="entry name" value="FtsW/RodA"/>
</dbReference>
<feature type="transmembrane region" description="Helical" evidence="16">
    <location>
        <begin position="290"/>
        <end position="310"/>
    </location>
</feature>
<dbReference type="RefSeq" id="WP_004288198.1">
    <property type="nucleotide sequence ID" value="NZ_CP009343.1"/>
</dbReference>
<dbReference type="GO" id="GO:0005886">
    <property type="term" value="C:plasma membrane"/>
    <property type="evidence" value="ECO:0007669"/>
    <property type="project" value="UniProtKB-SubCell"/>
</dbReference>
<comment type="pathway">
    <text evidence="2 16">Cell wall biogenesis; peptidoglycan biosynthesis.</text>
</comment>
<keyword evidence="12 16" id="KW-0131">Cell cycle</keyword>
<evidence type="ECO:0000256" key="8">
    <source>
        <dbReference type="ARBA" id="ARBA00022960"/>
    </source>
</evidence>
<dbReference type="GO" id="GO:0008360">
    <property type="term" value="P:regulation of cell shape"/>
    <property type="evidence" value="ECO:0007669"/>
    <property type="project" value="UniProtKB-KW"/>
</dbReference>
<keyword evidence="13 16" id="KW-0961">Cell wall biogenesis/degradation</keyword>
<keyword evidence="3 16" id="KW-1003">Cell membrane</keyword>
<evidence type="ECO:0000256" key="13">
    <source>
        <dbReference type="ARBA" id="ARBA00023316"/>
    </source>
</evidence>
<feature type="transmembrane region" description="Helical" evidence="16">
    <location>
        <begin position="160"/>
        <end position="175"/>
    </location>
</feature>
<dbReference type="EMBL" id="JOUE01000003">
    <property type="protein sequence ID" value="KFJ43665.1"/>
    <property type="molecule type" value="Genomic_DNA"/>
</dbReference>
<reference evidence="17 20" key="2">
    <citation type="journal article" date="2015" name="Genome Announc.">
        <title>Genome sequencing of 18 francisella strains to aid in assay development and testing.</title>
        <authorList>
            <person name="Johnson S.L."/>
            <person name="Daligault H.E."/>
            <person name="Davenport K.W."/>
            <person name="Coyne S.R."/>
            <person name="Frey K.G."/>
            <person name="Koroleva G.I."/>
            <person name="Broomall S.M."/>
            <person name="Bishop-Lilly K.A."/>
            <person name="Bruce D.C."/>
            <person name="Chertkov O."/>
            <person name="Freitas T."/>
            <person name="Jaissle J."/>
            <person name="Ladner J.T."/>
            <person name="Rosenzweig C.N."/>
            <person name="Gibbons H.S."/>
            <person name="Palacios G.F."/>
            <person name="Redden C.L."/>
            <person name="Xu Y."/>
            <person name="Minogue T.D."/>
            <person name="Chain P.S."/>
        </authorList>
    </citation>
    <scope>NUCLEOTIDE SEQUENCE [LARGE SCALE GENOMIC DNA]</scope>
    <source>
        <strain evidence="17 20">GA01-2794</strain>
    </source>
</reference>
<dbReference type="STRING" id="28110.KU46_1083"/>
<dbReference type="KEGG" id="fpj:LA02_1906"/>
<evidence type="ECO:0000256" key="11">
    <source>
        <dbReference type="ARBA" id="ARBA00023136"/>
    </source>
</evidence>
<dbReference type="KEGG" id="fpx:KU46_1083"/>
<keyword evidence="9 16" id="KW-0573">Peptidoglycan synthesis</keyword>
<dbReference type="NCBIfam" id="TIGR02614">
    <property type="entry name" value="ftsW"/>
    <property type="match status" value="1"/>
</dbReference>
<evidence type="ECO:0000256" key="1">
    <source>
        <dbReference type="ARBA" id="ARBA00004651"/>
    </source>
</evidence>
<evidence type="ECO:0000256" key="10">
    <source>
        <dbReference type="ARBA" id="ARBA00022989"/>
    </source>
</evidence>
<sequence length="402" mass="44851">MLYRLKLLLSGQNTKKERVRAKLEIDISIVFVMLGLLTFGWVMVTSASMIVALDDYNNPYFYSIRQGFFAVIAVFLFLLALLVPTKNYEKNYNVFFFVMLIVLVAVLVPGVGKSVNGARRWIPLIIINIQVAELAKLLAIIFFSGYIAENLPKMANFKEGILTPITLLGCVAVLLLMQPDFGSTVVISICVMGMLFVSGNKVRWYGLLIGAMLIMATMLVIISPYRMHRITGFLHPWENANGSGYQLVQALIGFGRGGWFGDGLGNGVQKQFFLPEAHTDFITSVIAEEIGVVGLMVLLVVYLFIVFRAMNIAKAAFELKRYYQAFLSYGISFWIGFQVFVNIGVNTGLLPTKGLTLPLISYGGSSLLIMCFTLGILVRIDFENKLLADTINPKYIYKKVKK</sequence>
<dbReference type="InterPro" id="IPR018365">
    <property type="entry name" value="Cell_cycle_FtsW-rel_CS"/>
</dbReference>
<dbReference type="HAMAP" id="MF_00913">
    <property type="entry name" value="PGT_FtsW_proteobact"/>
    <property type="match status" value="1"/>
</dbReference>
<dbReference type="PANTHER" id="PTHR30474:SF2">
    <property type="entry name" value="PEPTIDOGLYCAN GLYCOSYLTRANSFERASE FTSW-RELATED"/>
    <property type="match status" value="1"/>
</dbReference>
<feature type="transmembrane region" description="Helical" evidence="16">
    <location>
        <begin position="94"/>
        <end position="112"/>
    </location>
</feature>
<dbReference type="PATRIC" id="fig|28110.15.peg.220"/>
<comment type="subcellular location">
    <subcellularLocation>
        <location evidence="16">Cell inner membrane</location>
        <topology evidence="16">Multi-pass membrane protein</topology>
    </subcellularLocation>
    <subcellularLocation>
        <location evidence="1">Cell membrane</location>
        <topology evidence="1">Multi-pass membrane protein</topology>
    </subcellularLocation>
    <text evidence="16">Localizes to the division septum.</text>
</comment>
<dbReference type="GeneID" id="72523578"/>
<comment type="catalytic activity">
    <reaction evidence="15 16">
        <text>[GlcNAc-(1-&gt;4)-Mur2Ac(oyl-L-Ala-gamma-D-Glu-L-Lys-D-Ala-D-Ala)](n)-di-trans,octa-cis-undecaprenyl diphosphate + beta-D-GlcNAc-(1-&gt;4)-Mur2Ac(oyl-L-Ala-gamma-D-Glu-L-Lys-D-Ala-D-Ala)-di-trans,octa-cis-undecaprenyl diphosphate = [GlcNAc-(1-&gt;4)-Mur2Ac(oyl-L-Ala-gamma-D-Glu-L-Lys-D-Ala-D-Ala)](n+1)-di-trans,octa-cis-undecaprenyl diphosphate + di-trans,octa-cis-undecaprenyl diphosphate + H(+)</text>
        <dbReference type="Rhea" id="RHEA:23708"/>
        <dbReference type="Rhea" id="RHEA-COMP:9602"/>
        <dbReference type="Rhea" id="RHEA-COMP:9603"/>
        <dbReference type="ChEBI" id="CHEBI:15378"/>
        <dbReference type="ChEBI" id="CHEBI:58405"/>
        <dbReference type="ChEBI" id="CHEBI:60033"/>
        <dbReference type="ChEBI" id="CHEBI:78435"/>
        <dbReference type="EC" id="2.4.99.28"/>
    </reaction>
</comment>
<evidence type="ECO:0000313" key="19">
    <source>
        <dbReference type="Proteomes" id="UP000029117"/>
    </source>
</evidence>
<evidence type="ECO:0000313" key="17">
    <source>
        <dbReference type="EMBL" id="AJI52519.1"/>
    </source>
</evidence>
<dbReference type="GO" id="GO:0043093">
    <property type="term" value="P:FtsZ-dependent cytokinesis"/>
    <property type="evidence" value="ECO:0007669"/>
    <property type="project" value="UniProtKB-UniRule"/>
</dbReference>
<dbReference type="GO" id="GO:0015648">
    <property type="term" value="F:lipid-linked peptidoglycan transporter activity"/>
    <property type="evidence" value="ECO:0007669"/>
    <property type="project" value="TreeGrafter"/>
</dbReference>
<dbReference type="EMBL" id="CP009440">
    <property type="protein sequence ID" value="AJI52519.1"/>
    <property type="molecule type" value="Genomic_DNA"/>
</dbReference>
<evidence type="ECO:0000256" key="7">
    <source>
        <dbReference type="ARBA" id="ARBA00022692"/>
    </source>
</evidence>
<dbReference type="Proteomes" id="UP000029117">
    <property type="component" value="Unassembled WGS sequence"/>
</dbReference>
<dbReference type="EC" id="2.4.99.28" evidence="16"/>
<evidence type="ECO:0000313" key="20">
    <source>
        <dbReference type="Proteomes" id="UP000031830"/>
    </source>
</evidence>
<proteinExistence type="inferred from homology"/>
<keyword evidence="16" id="KW-0997">Cell inner membrane</keyword>
<evidence type="ECO:0000256" key="16">
    <source>
        <dbReference type="HAMAP-Rule" id="MF_00913"/>
    </source>
</evidence>
<reference evidence="18 19" key="1">
    <citation type="submission" date="2014-04" db="EMBL/GenBank/DDBJ databases">
        <authorList>
            <person name="Bishop-Lilly K.A."/>
            <person name="Broomall S.M."/>
            <person name="Chain P.S."/>
            <person name="Chertkov O."/>
            <person name="Coyne S.R."/>
            <person name="Daligault H.E."/>
            <person name="Davenport K.W."/>
            <person name="Erkkila T."/>
            <person name="Frey K.G."/>
            <person name="Gibbons H.S."/>
            <person name="Gu W."/>
            <person name="Jaissle J."/>
            <person name="Johnson S.L."/>
            <person name="Koroleva G.I."/>
            <person name="Ladner J.T."/>
            <person name="Lo C.-C."/>
            <person name="Minogue T.D."/>
            <person name="Munk C."/>
            <person name="Palacios G.F."/>
            <person name="Redden C.L."/>
            <person name="Rosenzweig C.N."/>
            <person name="Scholz M.B."/>
            <person name="Teshima H."/>
            <person name="Xu Y."/>
        </authorList>
    </citation>
    <scope>NUCLEOTIDE SEQUENCE [LARGE SCALE GENOMIC DNA]</scope>
    <source>
        <strain evidence="18 19">FAJ</strain>
    </source>
</reference>
<feature type="transmembrane region" description="Helical" evidence="16">
    <location>
        <begin position="204"/>
        <end position="225"/>
    </location>
</feature>
<evidence type="ECO:0000256" key="3">
    <source>
        <dbReference type="ARBA" id="ARBA00022475"/>
    </source>
</evidence>
<feature type="transmembrane region" description="Helical" evidence="16">
    <location>
        <begin position="355"/>
        <end position="378"/>
    </location>
</feature>
<feature type="transmembrane region" description="Helical" evidence="16">
    <location>
        <begin position="181"/>
        <end position="197"/>
    </location>
</feature>